<proteinExistence type="inferred from homology"/>
<dbReference type="OrthoDB" id="268027at2759"/>
<gene>
    <name evidence="3" type="ORF">CLUMA_CG017984</name>
</gene>
<dbReference type="Proteomes" id="UP000183832">
    <property type="component" value="Unassembled WGS sequence"/>
</dbReference>
<feature type="region of interest" description="Disordered" evidence="2">
    <location>
        <begin position="62"/>
        <end position="115"/>
    </location>
</feature>
<dbReference type="GO" id="GO:0030041">
    <property type="term" value="P:actin filament polymerization"/>
    <property type="evidence" value="ECO:0007669"/>
    <property type="project" value="TreeGrafter"/>
</dbReference>
<name>A0A1J1J0S8_9DIPT</name>
<evidence type="ECO:0000256" key="2">
    <source>
        <dbReference type="SAM" id="MobiDB-lite"/>
    </source>
</evidence>
<accession>A0A1J1J0S8</accession>
<reference evidence="3 4" key="1">
    <citation type="submission" date="2015-04" db="EMBL/GenBank/DDBJ databases">
        <authorList>
            <person name="Syromyatnikov M.Y."/>
            <person name="Popov V.N."/>
        </authorList>
    </citation>
    <scope>NUCLEOTIDE SEQUENCE [LARGE SCALE GENOMIC DNA]</scope>
</reference>
<evidence type="ECO:0000256" key="1">
    <source>
        <dbReference type="ARBA" id="ARBA00006290"/>
    </source>
</evidence>
<dbReference type="STRING" id="568069.A0A1J1J0S8"/>
<evidence type="ECO:0000313" key="4">
    <source>
        <dbReference type="Proteomes" id="UP000183832"/>
    </source>
</evidence>
<evidence type="ECO:0000313" key="3">
    <source>
        <dbReference type="EMBL" id="CRL05388.1"/>
    </source>
</evidence>
<dbReference type="EMBL" id="CVRI01000064">
    <property type="protein sequence ID" value="CRL05388.1"/>
    <property type="molecule type" value="Genomic_DNA"/>
</dbReference>
<sequence length="177" mass="20492">MALNGKRMQTFLNEFTMTTTNYLNQFINDCESRFYEFDNKLNKIERNLEIIEQKLASVPSENKEQVSEILPVESQKEPEKELELTNEPIPNDQNIANSSSGVEHQEQTNESQITEQTSNDNLIKICDSFLYKKYFKMIKFGVAVPAVKQKMFSEGLDDNLLDNPDLLIEKTPEDNEE</sequence>
<dbReference type="PANTHER" id="PTHR13015:SF0">
    <property type="entry name" value="WASH COMPLEX SUBUNIT 3"/>
    <property type="match status" value="1"/>
</dbReference>
<dbReference type="PANTHER" id="PTHR13015">
    <property type="entry name" value="PROTEIN AD-016-RELATED"/>
    <property type="match status" value="1"/>
</dbReference>
<dbReference type="Gene3D" id="1.20.5.110">
    <property type="match status" value="1"/>
</dbReference>
<dbReference type="GO" id="GO:0071203">
    <property type="term" value="C:WASH complex"/>
    <property type="evidence" value="ECO:0007669"/>
    <property type="project" value="InterPro"/>
</dbReference>
<protein>
    <submittedName>
        <fullName evidence="3">CLUMA_CG017984, isoform A</fullName>
    </submittedName>
</protein>
<feature type="compositionally biased region" description="Basic and acidic residues" evidence="2">
    <location>
        <begin position="74"/>
        <end position="83"/>
    </location>
</feature>
<comment type="similarity">
    <text evidence="1">Belongs to the CCDC53 family.</text>
</comment>
<dbReference type="AlphaFoldDB" id="A0A1J1J0S8"/>
<feature type="compositionally biased region" description="Polar residues" evidence="2">
    <location>
        <begin position="91"/>
        <end position="115"/>
    </location>
</feature>
<organism evidence="3 4">
    <name type="scientific">Clunio marinus</name>
    <dbReference type="NCBI Taxonomy" id="568069"/>
    <lineage>
        <taxon>Eukaryota</taxon>
        <taxon>Metazoa</taxon>
        <taxon>Ecdysozoa</taxon>
        <taxon>Arthropoda</taxon>
        <taxon>Hexapoda</taxon>
        <taxon>Insecta</taxon>
        <taxon>Pterygota</taxon>
        <taxon>Neoptera</taxon>
        <taxon>Endopterygota</taxon>
        <taxon>Diptera</taxon>
        <taxon>Nematocera</taxon>
        <taxon>Chironomoidea</taxon>
        <taxon>Chironomidae</taxon>
        <taxon>Clunio</taxon>
    </lineage>
</organism>
<dbReference type="GO" id="GO:0006887">
    <property type="term" value="P:exocytosis"/>
    <property type="evidence" value="ECO:0007669"/>
    <property type="project" value="TreeGrafter"/>
</dbReference>
<dbReference type="InterPro" id="IPR019309">
    <property type="entry name" value="WASHC3"/>
</dbReference>
<keyword evidence="4" id="KW-1185">Reference proteome</keyword>
<dbReference type="Pfam" id="PF10152">
    <property type="entry name" value="CCDC53"/>
    <property type="match status" value="1"/>
</dbReference>